<dbReference type="GO" id="GO:0003700">
    <property type="term" value="F:DNA-binding transcription factor activity"/>
    <property type="evidence" value="ECO:0007669"/>
    <property type="project" value="InterPro"/>
</dbReference>
<dbReference type="InterPro" id="IPR018356">
    <property type="entry name" value="Tscrpt_reg_HTH_DeoR_CS"/>
</dbReference>
<dbReference type="AlphaFoldDB" id="A0A1C6YZY2"/>
<dbReference type="OrthoDB" id="6521217at2"/>
<evidence type="ECO:0000259" key="4">
    <source>
        <dbReference type="Pfam" id="PF13280"/>
    </source>
</evidence>
<evidence type="ECO:0000256" key="3">
    <source>
        <dbReference type="ARBA" id="ARBA00023163"/>
    </source>
</evidence>
<keyword evidence="2 5" id="KW-0238">DNA-binding</keyword>
<name>A0A1C6YZY2_HAFAL</name>
<gene>
    <name evidence="5" type="ORF">BN1044_01920</name>
</gene>
<dbReference type="Pfam" id="PF13280">
    <property type="entry name" value="WYL"/>
    <property type="match status" value="1"/>
</dbReference>
<proteinExistence type="predicted"/>
<evidence type="ECO:0000256" key="1">
    <source>
        <dbReference type="ARBA" id="ARBA00023015"/>
    </source>
</evidence>
<evidence type="ECO:0000313" key="6">
    <source>
        <dbReference type="Proteomes" id="UP000094844"/>
    </source>
</evidence>
<evidence type="ECO:0000256" key="2">
    <source>
        <dbReference type="ARBA" id="ARBA00023125"/>
    </source>
</evidence>
<feature type="domain" description="WYL" evidence="4">
    <location>
        <begin position="129"/>
        <end position="187"/>
    </location>
</feature>
<protein>
    <submittedName>
        <fullName evidence="5">Predicted DNA-binding transcriptional regulator YafY, contains an HTH and WYL domains</fullName>
    </submittedName>
</protein>
<dbReference type="PROSITE" id="PS52050">
    <property type="entry name" value="WYL"/>
    <property type="match status" value="1"/>
</dbReference>
<dbReference type="PROSITE" id="PS00894">
    <property type="entry name" value="HTH_DEOR_1"/>
    <property type="match status" value="1"/>
</dbReference>
<dbReference type="EMBL" id="FMIQ01000034">
    <property type="protein sequence ID" value="SCM52436.1"/>
    <property type="molecule type" value="Genomic_DNA"/>
</dbReference>
<dbReference type="GO" id="GO:0003677">
    <property type="term" value="F:DNA binding"/>
    <property type="evidence" value="ECO:0007669"/>
    <property type="project" value="UniProtKB-KW"/>
</dbReference>
<dbReference type="Proteomes" id="UP000094844">
    <property type="component" value="Unassembled WGS sequence"/>
</dbReference>
<dbReference type="RefSeq" id="WP_072308486.1">
    <property type="nucleotide sequence ID" value="NZ_FMIQ01000034.1"/>
</dbReference>
<accession>A0A1C6YZY2</accession>
<reference evidence="5 6" key="1">
    <citation type="submission" date="2016-09" db="EMBL/GenBank/DDBJ databases">
        <authorList>
            <person name="Capua I."/>
            <person name="De Benedictis P."/>
            <person name="Joannis T."/>
            <person name="Lombin L.H."/>
            <person name="Cattoli G."/>
        </authorList>
    </citation>
    <scope>NUCLEOTIDE SEQUENCE [LARGE SCALE GENOMIC DNA]</scope>
    <source>
        <strain evidence="5 6">GB001</strain>
    </source>
</reference>
<dbReference type="InterPro" id="IPR026881">
    <property type="entry name" value="WYL_dom"/>
</dbReference>
<sequence length="242" mass="27511">MCTTVPAQRHDRLAIRLSVIISRLLAGESLYLKALSDEFGVSERTLRRDFHQRLLHLDITCHNGAWRLNQNPQRDHTPGVLAFARNTGIARLIPSQSRQLMQLLMDGNGTSPCLIGHAPLPAGILPDCFQRLAEAIYHHKTVSLLIKGIRHDALEPYRLIYSYPHWYLVTSQYGAIRVFRLEDVTAVSLSEQHFQRRSEIGALLTDENFINALPHFHFISNVIHTFREHTTAPKSKPKGVSQ</sequence>
<organism evidence="5 6">
    <name type="scientific">Hafnia alvei</name>
    <dbReference type="NCBI Taxonomy" id="569"/>
    <lineage>
        <taxon>Bacteria</taxon>
        <taxon>Pseudomonadati</taxon>
        <taxon>Pseudomonadota</taxon>
        <taxon>Gammaproteobacteria</taxon>
        <taxon>Enterobacterales</taxon>
        <taxon>Hafniaceae</taxon>
        <taxon>Hafnia</taxon>
    </lineage>
</organism>
<evidence type="ECO:0000313" key="5">
    <source>
        <dbReference type="EMBL" id="SCM52436.1"/>
    </source>
</evidence>
<keyword evidence="1" id="KW-0805">Transcription regulation</keyword>
<keyword evidence="3" id="KW-0804">Transcription</keyword>